<dbReference type="PROSITE" id="PS50231">
    <property type="entry name" value="RICIN_B_LECTIN"/>
    <property type="match status" value="1"/>
</dbReference>
<sequence>MPIPDEHSRPTGGTVYGSTGPRLRTLLPQDRVMLVALAVGVVGVLLGLLLAAGALFGDSGSSAPASPAATATTTADGTAAGADAPAPTPTEVAESSSPPTSGQVFRSVSSSLCLDIVGTEEPEGADAQQANCTDAPSQRWISTPAGDGVVTIVNAASGKCLDVHEKGEHDGATVQQWSCNGGTNQQWRLTDSGGGNVALVSVNSGKCLDVPDSDTTPGAKLHQWTCTGSANQLWTTA</sequence>
<dbReference type="Pfam" id="PF14200">
    <property type="entry name" value="RicinB_lectin_2"/>
    <property type="match status" value="1"/>
</dbReference>
<proteinExistence type="predicted"/>
<keyword evidence="2" id="KW-0472">Membrane</keyword>
<dbReference type="InterPro" id="IPR035992">
    <property type="entry name" value="Ricin_B-like_lectins"/>
</dbReference>
<dbReference type="Proteomes" id="UP001597260">
    <property type="component" value="Unassembled WGS sequence"/>
</dbReference>
<name>A0ABW3YDF1_9ACTN</name>
<evidence type="ECO:0000256" key="1">
    <source>
        <dbReference type="SAM" id="MobiDB-lite"/>
    </source>
</evidence>
<gene>
    <name evidence="4" type="ORF">ACFQ4H_11415</name>
</gene>
<feature type="domain" description="Ricin B lectin" evidence="3">
    <location>
        <begin position="102"/>
        <end position="237"/>
    </location>
</feature>
<evidence type="ECO:0000313" key="4">
    <source>
        <dbReference type="EMBL" id="MFD1321696.1"/>
    </source>
</evidence>
<dbReference type="EMBL" id="JBHTMP010000013">
    <property type="protein sequence ID" value="MFD1321696.1"/>
    <property type="molecule type" value="Genomic_DNA"/>
</dbReference>
<accession>A0ABW3YDF1</accession>
<reference evidence="5" key="1">
    <citation type="journal article" date="2019" name="Int. J. Syst. Evol. Microbiol.">
        <title>The Global Catalogue of Microorganisms (GCM) 10K type strain sequencing project: providing services to taxonomists for standard genome sequencing and annotation.</title>
        <authorList>
            <consortium name="The Broad Institute Genomics Platform"/>
            <consortium name="The Broad Institute Genome Sequencing Center for Infectious Disease"/>
            <person name="Wu L."/>
            <person name="Ma J."/>
        </authorList>
    </citation>
    <scope>NUCLEOTIDE SEQUENCE [LARGE SCALE GENOMIC DNA]</scope>
    <source>
        <strain evidence="5">JCM 31037</strain>
    </source>
</reference>
<keyword evidence="5" id="KW-1185">Reference proteome</keyword>
<feature type="compositionally biased region" description="Polar residues" evidence="1">
    <location>
        <begin position="93"/>
        <end position="104"/>
    </location>
</feature>
<evidence type="ECO:0000259" key="3">
    <source>
        <dbReference type="SMART" id="SM00458"/>
    </source>
</evidence>
<keyword evidence="2" id="KW-1133">Transmembrane helix</keyword>
<feature type="compositionally biased region" description="Low complexity" evidence="1">
    <location>
        <begin position="61"/>
        <end position="85"/>
    </location>
</feature>
<dbReference type="SMART" id="SM00458">
    <property type="entry name" value="RICIN"/>
    <property type="match status" value="1"/>
</dbReference>
<protein>
    <submittedName>
        <fullName evidence="4">RICIN domain-containing protein</fullName>
    </submittedName>
</protein>
<feature type="transmembrane region" description="Helical" evidence="2">
    <location>
        <begin position="32"/>
        <end position="56"/>
    </location>
</feature>
<evidence type="ECO:0000313" key="5">
    <source>
        <dbReference type="Proteomes" id="UP001597260"/>
    </source>
</evidence>
<dbReference type="Gene3D" id="2.80.10.50">
    <property type="match status" value="1"/>
</dbReference>
<dbReference type="RefSeq" id="WP_377569921.1">
    <property type="nucleotide sequence ID" value="NZ_JBHTMP010000013.1"/>
</dbReference>
<feature type="region of interest" description="Disordered" evidence="1">
    <location>
        <begin position="1"/>
        <end position="21"/>
    </location>
</feature>
<evidence type="ECO:0000256" key="2">
    <source>
        <dbReference type="SAM" id="Phobius"/>
    </source>
</evidence>
<dbReference type="SUPFAM" id="SSF50370">
    <property type="entry name" value="Ricin B-like lectins"/>
    <property type="match status" value="1"/>
</dbReference>
<dbReference type="CDD" id="cd00161">
    <property type="entry name" value="beta-trefoil_Ricin-like"/>
    <property type="match status" value="1"/>
</dbReference>
<dbReference type="InterPro" id="IPR000772">
    <property type="entry name" value="Ricin_B_lectin"/>
</dbReference>
<comment type="caution">
    <text evidence="4">The sequence shown here is derived from an EMBL/GenBank/DDBJ whole genome shotgun (WGS) entry which is preliminary data.</text>
</comment>
<organism evidence="4 5">
    <name type="scientific">Micromonospora sonneratiae</name>
    <dbReference type="NCBI Taxonomy" id="1184706"/>
    <lineage>
        <taxon>Bacteria</taxon>
        <taxon>Bacillati</taxon>
        <taxon>Actinomycetota</taxon>
        <taxon>Actinomycetes</taxon>
        <taxon>Micromonosporales</taxon>
        <taxon>Micromonosporaceae</taxon>
        <taxon>Micromonospora</taxon>
    </lineage>
</organism>
<feature type="region of interest" description="Disordered" evidence="1">
    <location>
        <begin position="61"/>
        <end position="104"/>
    </location>
</feature>
<keyword evidence="2" id="KW-0812">Transmembrane</keyword>